<dbReference type="Proteomes" id="UP000324974">
    <property type="component" value="Chromosome"/>
</dbReference>
<gene>
    <name evidence="1" type="ORF">PX52LOC_05329</name>
</gene>
<dbReference type="EMBL" id="CP042425">
    <property type="protein sequence ID" value="QEL18308.1"/>
    <property type="molecule type" value="Genomic_DNA"/>
</dbReference>
<dbReference type="InterPro" id="IPR044000">
    <property type="entry name" value="Phage_tube_2"/>
</dbReference>
<dbReference type="RefSeq" id="WP_149112830.1">
    <property type="nucleotide sequence ID" value="NZ_CP042425.1"/>
</dbReference>
<dbReference type="Pfam" id="PF18906">
    <property type="entry name" value="Phage_tube_2"/>
    <property type="match status" value="1"/>
</dbReference>
<evidence type="ECO:0000313" key="2">
    <source>
        <dbReference type="Proteomes" id="UP000324974"/>
    </source>
</evidence>
<name>A0A5C1AN16_9BACT</name>
<proteinExistence type="predicted"/>
<evidence type="ECO:0000313" key="1">
    <source>
        <dbReference type="EMBL" id="QEL18308.1"/>
    </source>
</evidence>
<dbReference type="KEGG" id="lrs:PX52LOC_05329"/>
<accession>A0A5C1AN16</accession>
<reference evidence="2" key="1">
    <citation type="submission" date="2019-08" db="EMBL/GenBank/DDBJ databases">
        <title>Limnoglobus roseus gen. nov., sp. nov., a novel freshwater planctomycete with a giant genome from the family Gemmataceae.</title>
        <authorList>
            <person name="Kulichevskaya I.S."/>
            <person name="Naumoff D.G."/>
            <person name="Miroshnikov K."/>
            <person name="Ivanova A."/>
            <person name="Philippov D.A."/>
            <person name="Hakobyan A."/>
            <person name="Rijpstra I.C."/>
            <person name="Sinninghe Damste J.S."/>
            <person name="Liesack W."/>
            <person name="Dedysh S.N."/>
        </authorList>
    </citation>
    <scope>NUCLEOTIDE SEQUENCE [LARGE SCALE GENOMIC DNA]</scope>
    <source>
        <strain evidence="2">PX52</strain>
    </source>
</reference>
<keyword evidence="2" id="KW-1185">Reference proteome</keyword>
<protein>
    <submittedName>
        <fullName evidence="1">Uncharacterized protein</fullName>
    </submittedName>
</protein>
<dbReference type="AlphaFoldDB" id="A0A5C1AN16"/>
<sequence length="323" mass="34914">MSDLVRMGWTTRLGVAVSNPDNPPTDPTEEIEFLDDNVADVQTREDASGTTGIRSVPADRMVEMSRMVVGSIVFEPKPLDLQRWFPRIYGKAGTGSGTLTFGLGNVLPAFDLFSLRTGDTTEDGVSGLHVFRECRVASATFECQEGGRFKCTLNVLGKDRDAAINAAYEWPALTYDRQSPWNLANAVLTVNGTGYSFYRFALTHDNVLAPRMMSGSLSPTEFPTGGRAVRLGLSTPWGNGLPLHQTLRSSPLTTAVLKLAYGSGGAERFVQFATPRLIPPDLRSPVVPSRGEIRYDVELMACATTTSGAVDADSELVTTLKVG</sequence>
<organism evidence="1 2">
    <name type="scientific">Limnoglobus roseus</name>
    <dbReference type="NCBI Taxonomy" id="2598579"/>
    <lineage>
        <taxon>Bacteria</taxon>
        <taxon>Pseudomonadati</taxon>
        <taxon>Planctomycetota</taxon>
        <taxon>Planctomycetia</taxon>
        <taxon>Gemmatales</taxon>
        <taxon>Gemmataceae</taxon>
        <taxon>Limnoglobus</taxon>
    </lineage>
</organism>